<feature type="transmembrane region" description="Helical" evidence="8">
    <location>
        <begin position="177"/>
        <end position="200"/>
    </location>
</feature>
<evidence type="ECO:0000313" key="9">
    <source>
        <dbReference type="EMBL" id="THG07220.1"/>
    </source>
</evidence>
<reference evidence="9 10" key="1">
    <citation type="journal article" date="2018" name="Proc. Natl. Acad. Sci. U.S.A.">
        <title>Draft genome sequence of Camellia sinensis var. sinensis provides insights into the evolution of the tea genome and tea quality.</title>
        <authorList>
            <person name="Wei C."/>
            <person name="Yang H."/>
            <person name="Wang S."/>
            <person name="Zhao J."/>
            <person name="Liu C."/>
            <person name="Gao L."/>
            <person name="Xia E."/>
            <person name="Lu Y."/>
            <person name="Tai Y."/>
            <person name="She G."/>
            <person name="Sun J."/>
            <person name="Cao H."/>
            <person name="Tong W."/>
            <person name="Gao Q."/>
            <person name="Li Y."/>
            <person name="Deng W."/>
            <person name="Jiang X."/>
            <person name="Wang W."/>
            <person name="Chen Q."/>
            <person name="Zhang S."/>
            <person name="Li H."/>
            <person name="Wu J."/>
            <person name="Wang P."/>
            <person name="Li P."/>
            <person name="Shi C."/>
            <person name="Zheng F."/>
            <person name="Jian J."/>
            <person name="Huang B."/>
            <person name="Shan D."/>
            <person name="Shi M."/>
            <person name="Fang C."/>
            <person name="Yue Y."/>
            <person name="Li F."/>
            <person name="Li D."/>
            <person name="Wei S."/>
            <person name="Han B."/>
            <person name="Jiang C."/>
            <person name="Yin Y."/>
            <person name="Xia T."/>
            <person name="Zhang Z."/>
            <person name="Bennetzen J.L."/>
            <person name="Zhao S."/>
            <person name="Wan X."/>
        </authorList>
    </citation>
    <scope>NUCLEOTIDE SEQUENCE [LARGE SCALE GENOMIC DNA]</scope>
    <source>
        <strain evidence="10">cv. Shuchazao</strain>
        <tissue evidence="9">Leaf</tissue>
    </source>
</reference>
<dbReference type="Gene3D" id="1.20.1280.290">
    <property type="match status" value="1"/>
</dbReference>
<dbReference type="GO" id="GO:0016020">
    <property type="term" value="C:membrane"/>
    <property type="evidence" value="ECO:0007669"/>
    <property type="project" value="UniProtKB-SubCell"/>
</dbReference>
<keyword evidence="5 8" id="KW-1133">Transmembrane helix</keyword>
<comment type="caution">
    <text evidence="9">The sequence shown here is derived from an EMBL/GenBank/DDBJ whole genome shotgun (WGS) entry which is preliminary data.</text>
</comment>
<sequence length="284" mass="32606">MVEMKFLGIDFGCAFGSLSDGKFPDKDCLLPLISKLLGYCIVAASTTVKVPQILKILKHQSVRGLSVMAFELEVVGYTIALAYCLHKGLPFSAYGELAFLLIQEQKYRGAQLFNFFNEFCWFNGESFYQHTGKSSNKWYPYLLFMVNFDIIIIINVMLSIAVLYVEFCEPARLISKWTLIILIPKLSCWTSCFGLCNWYCNEWHHLESDNLIPEATAEERQEKRVGNEVGRLDLQSFASQRFKACSKWTQFLWLSMLEGTAALFFCSDLMGWLCYSYCSQKSLH</sequence>
<dbReference type="Proteomes" id="UP000306102">
    <property type="component" value="Unassembled WGS sequence"/>
</dbReference>
<protein>
    <submittedName>
        <fullName evidence="9">Uncharacterized protein</fullName>
    </submittedName>
</protein>
<evidence type="ECO:0000256" key="5">
    <source>
        <dbReference type="ARBA" id="ARBA00022989"/>
    </source>
</evidence>
<keyword evidence="6 8" id="KW-0472">Membrane</keyword>
<feature type="transmembrane region" description="Helical" evidence="8">
    <location>
        <begin position="251"/>
        <end position="273"/>
    </location>
</feature>
<name>A0A4S4DV85_CAMSN</name>
<organism evidence="9 10">
    <name type="scientific">Camellia sinensis var. sinensis</name>
    <name type="common">China tea</name>
    <dbReference type="NCBI Taxonomy" id="542762"/>
    <lineage>
        <taxon>Eukaryota</taxon>
        <taxon>Viridiplantae</taxon>
        <taxon>Streptophyta</taxon>
        <taxon>Embryophyta</taxon>
        <taxon>Tracheophyta</taxon>
        <taxon>Spermatophyta</taxon>
        <taxon>Magnoliopsida</taxon>
        <taxon>eudicotyledons</taxon>
        <taxon>Gunneridae</taxon>
        <taxon>Pentapetalae</taxon>
        <taxon>asterids</taxon>
        <taxon>Ericales</taxon>
        <taxon>Theaceae</taxon>
        <taxon>Camellia</taxon>
    </lineage>
</organism>
<dbReference type="STRING" id="542762.A0A4S4DV85"/>
<evidence type="ECO:0000256" key="8">
    <source>
        <dbReference type="SAM" id="Phobius"/>
    </source>
</evidence>
<evidence type="ECO:0000256" key="7">
    <source>
        <dbReference type="ARBA" id="ARBA00038475"/>
    </source>
</evidence>
<dbReference type="SMART" id="SM00679">
    <property type="entry name" value="CTNS"/>
    <property type="match status" value="1"/>
</dbReference>
<keyword evidence="4" id="KW-0677">Repeat</keyword>
<dbReference type="Pfam" id="PF04193">
    <property type="entry name" value="PQ-loop"/>
    <property type="match status" value="1"/>
</dbReference>
<dbReference type="InterPro" id="IPR006603">
    <property type="entry name" value="PQ-loop_rpt"/>
</dbReference>
<evidence type="ECO:0000256" key="4">
    <source>
        <dbReference type="ARBA" id="ARBA00022737"/>
    </source>
</evidence>
<evidence type="ECO:0000313" key="10">
    <source>
        <dbReference type="Proteomes" id="UP000306102"/>
    </source>
</evidence>
<evidence type="ECO:0000256" key="2">
    <source>
        <dbReference type="ARBA" id="ARBA00022448"/>
    </source>
</evidence>
<proteinExistence type="inferred from homology"/>
<keyword evidence="10" id="KW-1185">Reference proteome</keyword>
<evidence type="ECO:0000256" key="3">
    <source>
        <dbReference type="ARBA" id="ARBA00022692"/>
    </source>
</evidence>
<dbReference type="AlphaFoldDB" id="A0A4S4DV85"/>
<dbReference type="PANTHER" id="PTHR12226:SF2">
    <property type="entry name" value="MANNOSE-P-DOLICHOL UTILIZATION DEFECT 1 PROTEIN"/>
    <property type="match status" value="1"/>
</dbReference>
<keyword evidence="2" id="KW-0813">Transport</keyword>
<gene>
    <name evidence="9" type="ORF">TEA_012026</name>
</gene>
<dbReference type="InterPro" id="IPR016817">
    <property type="entry name" value="MannP-dilichol_defect-1"/>
</dbReference>
<keyword evidence="3 8" id="KW-0812">Transmembrane</keyword>
<dbReference type="EMBL" id="SDRB02010195">
    <property type="protein sequence ID" value="THG07220.1"/>
    <property type="molecule type" value="Genomic_DNA"/>
</dbReference>
<evidence type="ECO:0000256" key="1">
    <source>
        <dbReference type="ARBA" id="ARBA00004141"/>
    </source>
</evidence>
<comment type="subcellular location">
    <subcellularLocation>
        <location evidence="1">Membrane</location>
        <topology evidence="1">Multi-pass membrane protein</topology>
    </subcellularLocation>
</comment>
<dbReference type="PANTHER" id="PTHR12226">
    <property type="entry name" value="MANNOSE-P-DOLICHOL UTILIZATION DEFECT 1 LEC35 -RELATED"/>
    <property type="match status" value="1"/>
</dbReference>
<accession>A0A4S4DV85</accession>
<comment type="similarity">
    <text evidence="7">Belongs to the MPDU1 (TC 2.A.43.3) family.</text>
</comment>
<evidence type="ECO:0000256" key="6">
    <source>
        <dbReference type="ARBA" id="ARBA00023136"/>
    </source>
</evidence>
<feature type="transmembrane region" description="Helical" evidence="8">
    <location>
        <begin position="141"/>
        <end position="165"/>
    </location>
</feature>